<name>A0ABP9EWE2_9GAMM</name>
<dbReference type="InterPro" id="IPR036388">
    <property type="entry name" value="WH-like_DNA-bd_sf"/>
</dbReference>
<dbReference type="InterPro" id="IPR005119">
    <property type="entry name" value="LysR_subst-bd"/>
</dbReference>
<reference evidence="7" key="1">
    <citation type="journal article" date="2019" name="Int. J. Syst. Evol. Microbiol.">
        <title>The Global Catalogue of Microorganisms (GCM) 10K type strain sequencing project: providing services to taxonomists for standard genome sequencing and annotation.</title>
        <authorList>
            <consortium name="The Broad Institute Genomics Platform"/>
            <consortium name="The Broad Institute Genome Sequencing Center for Infectious Disease"/>
            <person name="Wu L."/>
            <person name="Ma J."/>
        </authorList>
    </citation>
    <scope>NUCLEOTIDE SEQUENCE [LARGE SCALE GENOMIC DNA]</scope>
    <source>
        <strain evidence="7">JCM 18401</strain>
    </source>
</reference>
<dbReference type="PANTHER" id="PTHR30126">
    <property type="entry name" value="HTH-TYPE TRANSCRIPTIONAL REGULATOR"/>
    <property type="match status" value="1"/>
</dbReference>
<evidence type="ECO:0000313" key="6">
    <source>
        <dbReference type="EMBL" id="GAA4886854.1"/>
    </source>
</evidence>
<comment type="caution">
    <text evidence="6">The sequence shown here is derived from an EMBL/GenBank/DDBJ whole genome shotgun (WGS) entry which is preliminary data.</text>
</comment>
<keyword evidence="4" id="KW-0804">Transcription</keyword>
<dbReference type="EMBL" id="BAABJZ010000068">
    <property type="protein sequence ID" value="GAA4886854.1"/>
    <property type="molecule type" value="Genomic_DNA"/>
</dbReference>
<dbReference type="Gene3D" id="1.10.10.10">
    <property type="entry name" value="Winged helix-like DNA-binding domain superfamily/Winged helix DNA-binding domain"/>
    <property type="match status" value="1"/>
</dbReference>
<organism evidence="6 7">
    <name type="scientific">Ferrimonas pelagia</name>
    <dbReference type="NCBI Taxonomy" id="1177826"/>
    <lineage>
        <taxon>Bacteria</taxon>
        <taxon>Pseudomonadati</taxon>
        <taxon>Pseudomonadota</taxon>
        <taxon>Gammaproteobacteria</taxon>
        <taxon>Alteromonadales</taxon>
        <taxon>Ferrimonadaceae</taxon>
        <taxon>Ferrimonas</taxon>
    </lineage>
</organism>
<gene>
    <name evidence="6" type="ORF">GCM10023333_20340</name>
</gene>
<dbReference type="Pfam" id="PF03466">
    <property type="entry name" value="LysR_substrate"/>
    <property type="match status" value="1"/>
</dbReference>
<dbReference type="PANTHER" id="PTHR30126:SF40">
    <property type="entry name" value="HTH-TYPE TRANSCRIPTIONAL REGULATOR GLTR"/>
    <property type="match status" value="1"/>
</dbReference>
<proteinExistence type="inferred from homology"/>
<evidence type="ECO:0000256" key="1">
    <source>
        <dbReference type="ARBA" id="ARBA00009437"/>
    </source>
</evidence>
<dbReference type="PROSITE" id="PS50931">
    <property type="entry name" value="HTH_LYSR"/>
    <property type="match status" value="1"/>
</dbReference>
<dbReference type="InterPro" id="IPR000847">
    <property type="entry name" value="LysR_HTH_N"/>
</dbReference>
<dbReference type="SUPFAM" id="SSF46785">
    <property type="entry name" value="Winged helix' DNA-binding domain"/>
    <property type="match status" value="1"/>
</dbReference>
<keyword evidence="3" id="KW-0238">DNA-binding</keyword>
<protein>
    <submittedName>
        <fullName evidence="6">LysR family transcriptional regulator</fullName>
    </submittedName>
</protein>
<feature type="domain" description="HTH lysR-type" evidence="5">
    <location>
        <begin position="1"/>
        <end position="58"/>
    </location>
</feature>
<dbReference type="SUPFAM" id="SSF53850">
    <property type="entry name" value="Periplasmic binding protein-like II"/>
    <property type="match status" value="1"/>
</dbReference>
<evidence type="ECO:0000256" key="2">
    <source>
        <dbReference type="ARBA" id="ARBA00023015"/>
    </source>
</evidence>
<dbReference type="Gene3D" id="3.40.190.290">
    <property type="match status" value="1"/>
</dbReference>
<dbReference type="InterPro" id="IPR036390">
    <property type="entry name" value="WH_DNA-bd_sf"/>
</dbReference>
<dbReference type="Proteomes" id="UP001499988">
    <property type="component" value="Unassembled WGS sequence"/>
</dbReference>
<evidence type="ECO:0000313" key="7">
    <source>
        <dbReference type="Proteomes" id="UP001499988"/>
    </source>
</evidence>
<keyword evidence="7" id="KW-1185">Reference proteome</keyword>
<comment type="similarity">
    <text evidence="1">Belongs to the LysR transcriptional regulatory family.</text>
</comment>
<evidence type="ECO:0000259" key="5">
    <source>
        <dbReference type="PROSITE" id="PS50931"/>
    </source>
</evidence>
<dbReference type="RefSeq" id="WP_345335274.1">
    <property type="nucleotide sequence ID" value="NZ_BAABJZ010000068.1"/>
</dbReference>
<sequence>MKLINYQTFLNIAKYRNLSRVSEVMDTSPSTILRRIQSLEDDYETKLVKSHPKGIELTSKGMLFGEHCYNTLNMDDELRRRLGCDSDHQFKLTIGINPSLGDYLVSEMMTDSISNIKDMSVHVSFLSHEQSDNLKDLVLYLLPSNIVAENYDKVHVHSSDFLFCASEQYLHKHGSIGDINELYHHQTIYTEVAYSRDIWTWQHISGRSGILPIEPKYRSMSFQMSSVWLQQNLGVTLLPPSMAIEQKKNGAQILFGGFYFSRVEMYLYIRRDYLSSPEVKQVVDEILTYFSRLK</sequence>
<evidence type="ECO:0000256" key="4">
    <source>
        <dbReference type="ARBA" id="ARBA00023163"/>
    </source>
</evidence>
<evidence type="ECO:0000256" key="3">
    <source>
        <dbReference type="ARBA" id="ARBA00023125"/>
    </source>
</evidence>
<keyword evidence="2" id="KW-0805">Transcription regulation</keyword>
<dbReference type="Pfam" id="PF00126">
    <property type="entry name" value="HTH_1"/>
    <property type="match status" value="1"/>
</dbReference>
<accession>A0ABP9EWE2</accession>